<keyword evidence="7 10" id="KW-0786">Thiamine pyrophosphate</keyword>
<sequence length="568" mass="61321">MSYTISNYILDRLKELHIRHVFSVPGDYASIFLETLVDDKDIELIPNINELGVGYATDGYGRFNGAAACSVQYGVGTFSILNCFAGGLVERVPMVLIGPTLSTTSMELERTKGILFHHSTGDLSSNYEAMKYATIMAVQVEDNETGPARIDEALTAMISFKRPVYIEVRQNVFGEPCTPPTRPLSVDSFDSNPGNIQAAVDAAWEKISAASAPVLWYGIDIQRFSLQSSAQALVDAGHLLFTTTSLGKTVLDETQPNFIGTYAGPASPDYTRIVMAATDCPIALGAIITDDYLDIMRDKYDLMIEASGDEVRVGREHFWHVPLAAFMEGILGKIKAEGLSPLAYPTRPAVPAPAPLSPSASLTYELFYAVMDRWLVAEAHIKESILILGESSSLYVFGNLMGLPANSFVAQAAWGSLGHETGCALGIELATGKRPLVVAGDGGFMMVCQEISSLARQHSNAVVFVMSNASYTIEQAFVDIKAFSPGGQFAPFDLLPKWDYLSLAKAFGADGYSVGTVGELAALLNELSAPSGKPSLVEVRIPQKDLPPQIRRLATPGSPLQARRHRGM</sequence>
<reference evidence="14 15" key="1">
    <citation type="submission" date="2019-03" db="EMBL/GenBank/DDBJ databases">
        <title>Genomic Encyclopedia of Type Strains, Phase IV (KMG-IV): sequencing the most valuable type-strain genomes for metagenomic binning, comparative biology and taxonomic classification.</title>
        <authorList>
            <person name="Goeker M."/>
        </authorList>
    </citation>
    <scope>NUCLEOTIDE SEQUENCE [LARGE SCALE GENOMIC DNA]</scope>
    <source>
        <strain evidence="14 15">DSM 100059</strain>
    </source>
</reference>
<keyword evidence="5" id="KW-0210">Decarboxylase</keyword>
<dbReference type="GO" id="GO:0030976">
    <property type="term" value="F:thiamine pyrophosphate binding"/>
    <property type="evidence" value="ECO:0007669"/>
    <property type="project" value="InterPro"/>
</dbReference>
<dbReference type="InterPro" id="IPR047213">
    <property type="entry name" value="TPP_PYR_PDC_IPDC-like"/>
</dbReference>
<evidence type="ECO:0000259" key="13">
    <source>
        <dbReference type="Pfam" id="PF02776"/>
    </source>
</evidence>
<dbReference type="Pfam" id="PF00205">
    <property type="entry name" value="TPP_enzyme_M"/>
    <property type="match status" value="1"/>
</dbReference>
<evidence type="ECO:0000313" key="15">
    <source>
        <dbReference type="Proteomes" id="UP000294498"/>
    </source>
</evidence>
<dbReference type="OrthoDB" id="4494979at2"/>
<dbReference type="Pfam" id="PF02776">
    <property type="entry name" value="TPP_enzyme_N"/>
    <property type="match status" value="1"/>
</dbReference>
<dbReference type="SUPFAM" id="SSF52518">
    <property type="entry name" value="Thiamin diphosphate-binding fold (THDP-binding)"/>
    <property type="match status" value="2"/>
</dbReference>
<evidence type="ECO:0000256" key="7">
    <source>
        <dbReference type="ARBA" id="ARBA00023052"/>
    </source>
</evidence>
<evidence type="ECO:0000256" key="2">
    <source>
        <dbReference type="ARBA" id="ARBA00001964"/>
    </source>
</evidence>
<dbReference type="AlphaFoldDB" id="A0A4R8DFK2"/>
<evidence type="ECO:0000259" key="12">
    <source>
        <dbReference type="Pfam" id="PF02775"/>
    </source>
</evidence>
<dbReference type="InterPro" id="IPR012110">
    <property type="entry name" value="PDC/IPDC-like"/>
</dbReference>
<feature type="binding site" evidence="9">
    <location>
        <position position="441"/>
    </location>
    <ligand>
        <name>Mg(2+)</name>
        <dbReference type="ChEBI" id="CHEBI:18420"/>
    </ligand>
</feature>
<comment type="caution">
    <text evidence="14">The sequence shown here is derived from an EMBL/GenBank/DDBJ whole genome shotgun (WGS) entry which is preliminary data.</text>
</comment>
<feature type="domain" description="Thiamine pyrophosphate enzyme central" evidence="11">
    <location>
        <begin position="200"/>
        <end position="330"/>
    </location>
</feature>
<keyword evidence="15" id="KW-1185">Reference proteome</keyword>
<protein>
    <submittedName>
        <fullName evidence="14">Indolepyruvate decarboxylase</fullName>
    </submittedName>
</protein>
<dbReference type="Gene3D" id="3.40.50.970">
    <property type="match status" value="2"/>
</dbReference>
<dbReference type="PIRSF" id="PIRSF036565">
    <property type="entry name" value="Pyruvt_ip_decrb"/>
    <property type="match status" value="1"/>
</dbReference>
<dbReference type="GO" id="GO:0000287">
    <property type="term" value="F:magnesium ion binding"/>
    <property type="evidence" value="ECO:0007669"/>
    <property type="project" value="InterPro"/>
</dbReference>
<proteinExistence type="inferred from homology"/>
<dbReference type="InterPro" id="IPR011766">
    <property type="entry name" value="TPP_enzyme_TPP-bd"/>
</dbReference>
<evidence type="ECO:0000256" key="6">
    <source>
        <dbReference type="ARBA" id="ARBA00022842"/>
    </source>
</evidence>
<feature type="binding site" evidence="9">
    <location>
        <position position="468"/>
    </location>
    <ligand>
        <name>Mg(2+)</name>
        <dbReference type="ChEBI" id="CHEBI:18420"/>
    </ligand>
</feature>
<dbReference type="EMBL" id="SODV01000002">
    <property type="protein sequence ID" value="TDW96379.1"/>
    <property type="molecule type" value="Genomic_DNA"/>
</dbReference>
<dbReference type="SUPFAM" id="SSF52467">
    <property type="entry name" value="DHS-like NAD/FAD-binding domain"/>
    <property type="match status" value="1"/>
</dbReference>
<keyword evidence="14" id="KW-0670">Pyruvate</keyword>
<evidence type="ECO:0000256" key="5">
    <source>
        <dbReference type="ARBA" id="ARBA00022793"/>
    </source>
</evidence>
<dbReference type="PANTHER" id="PTHR43452:SF30">
    <property type="entry name" value="PYRUVATE DECARBOXYLASE ISOZYME 1-RELATED"/>
    <property type="match status" value="1"/>
</dbReference>
<dbReference type="InterPro" id="IPR012000">
    <property type="entry name" value="Thiamin_PyroP_enz_cen_dom"/>
</dbReference>
<evidence type="ECO:0000313" key="14">
    <source>
        <dbReference type="EMBL" id="TDW96379.1"/>
    </source>
</evidence>
<comment type="cofactor">
    <cofactor evidence="9">
        <name>Mg(2+)</name>
        <dbReference type="ChEBI" id="CHEBI:18420"/>
    </cofactor>
    <text evidence="9">Binds 1 Mg(2+) per subunit.</text>
</comment>
<evidence type="ECO:0000256" key="10">
    <source>
        <dbReference type="RuleBase" id="RU362132"/>
    </source>
</evidence>
<dbReference type="InterPro" id="IPR029061">
    <property type="entry name" value="THDP-binding"/>
</dbReference>
<dbReference type="Gene3D" id="3.40.50.1220">
    <property type="entry name" value="TPP-binding domain"/>
    <property type="match status" value="1"/>
</dbReference>
<name>A0A4R8DFK2_9BACT</name>
<dbReference type="CDD" id="cd07038">
    <property type="entry name" value="TPP_PYR_PDC_IPDC_like"/>
    <property type="match status" value="1"/>
</dbReference>
<keyword evidence="4 9" id="KW-0479">Metal-binding</keyword>
<dbReference type="PANTHER" id="PTHR43452">
    <property type="entry name" value="PYRUVATE DECARBOXYLASE"/>
    <property type="match status" value="1"/>
</dbReference>
<dbReference type="GO" id="GO:0000949">
    <property type="term" value="P:aromatic amino acid family catabolic process to alcohol via Ehrlich pathway"/>
    <property type="evidence" value="ECO:0007669"/>
    <property type="project" value="TreeGrafter"/>
</dbReference>
<comment type="cofactor">
    <cofactor evidence="1">
        <name>a metal cation</name>
        <dbReference type="ChEBI" id="CHEBI:25213"/>
    </cofactor>
</comment>
<evidence type="ECO:0000259" key="11">
    <source>
        <dbReference type="Pfam" id="PF00205"/>
    </source>
</evidence>
<evidence type="ECO:0000256" key="1">
    <source>
        <dbReference type="ARBA" id="ARBA00001920"/>
    </source>
</evidence>
<dbReference type="GO" id="GO:0004737">
    <property type="term" value="F:pyruvate decarboxylase activity"/>
    <property type="evidence" value="ECO:0007669"/>
    <property type="project" value="TreeGrafter"/>
</dbReference>
<evidence type="ECO:0000256" key="9">
    <source>
        <dbReference type="PIRSR" id="PIRSR036565-2"/>
    </source>
</evidence>
<comment type="similarity">
    <text evidence="3 10">Belongs to the TPP enzyme family.</text>
</comment>
<gene>
    <name evidence="14" type="ORF">EDB95_4207</name>
</gene>
<dbReference type="GO" id="GO:0005829">
    <property type="term" value="C:cytosol"/>
    <property type="evidence" value="ECO:0007669"/>
    <property type="project" value="TreeGrafter"/>
</dbReference>
<comment type="cofactor">
    <cofactor evidence="2">
        <name>thiamine diphosphate</name>
        <dbReference type="ChEBI" id="CHEBI:58937"/>
    </cofactor>
</comment>
<dbReference type="Proteomes" id="UP000294498">
    <property type="component" value="Unassembled WGS sequence"/>
</dbReference>
<dbReference type="InterPro" id="IPR029035">
    <property type="entry name" value="DHS-like_NAD/FAD-binding_dom"/>
</dbReference>
<keyword evidence="8" id="KW-0456">Lyase</keyword>
<dbReference type="RefSeq" id="WP_133996711.1">
    <property type="nucleotide sequence ID" value="NZ_SODV01000002.1"/>
</dbReference>
<evidence type="ECO:0000256" key="3">
    <source>
        <dbReference type="ARBA" id="ARBA00007812"/>
    </source>
</evidence>
<dbReference type="InterPro" id="IPR012001">
    <property type="entry name" value="Thiamin_PyroP_enz_TPP-bd_dom"/>
</dbReference>
<evidence type="ECO:0000256" key="4">
    <source>
        <dbReference type="ARBA" id="ARBA00022723"/>
    </source>
</evidence>
<feature type="domain" description="Thiamine pyrophosphate enzyme TPP-binding" evidence="12">
    <location>
        <begin position="405"/>
        <end position="539"/>
    </location>
</feature>
<dbReference type="Pfam" id="PF02775">
    <property type="entry name" value="TPP_enzyme_C"/>
    <property type="match status" value="1"/>
</dbReference>
<accession>A0A4R8DFK2</accession>
<keyword evidence="6 9" id="KW-0460">Magnesium</keyword>
<feature type="domain" description="Thiamine pyrophosphate enzyme N-terminal TPP-binding" evidence="13">
    <location>
        <begin position="4"/>
        <end position="102"/>
    </location>
</feature>
<evidence type="ECO:0000256" key="8">
    <source>
        <dbReference type="ARBA" id="ARBA00023239"/>
    </source>
</evidence>
<organism evidence="14 15">
    <name type="scientific">Dinghuibacter silviterrae</name>
    <dbReference type="NCBI Taxonomy" id="1539049"/>
    <lineage>
        <taxon>Bacteria</taxon>
        <taxon>Pseudomonadati</taxon>
        <taxon>Bacteroidota</taxon>
        <taxon>Chitinophagia</taxon>
        <taxon>Chitinophagales</taxon>
        <taxon>Chitinophagaceae</taxon>
        <taxon>Dinghuibacter</taxon>
    </lineage>
</organism>